<dbReference type="RefSeq" id="WP_042449412.1">
    <property type="nucleotide sequence ID" value="NZ_BBPN01000016.1"/>
</dbReference>
<evidence type="ECO:0000256" key="2">
    <source>
        <dbReference type="PIRSR" id="PIRSR639126-1"/>
    </source>
</evidence>
<dbReference type="SUPFAM" id="SSF110857">
    <property type="entry name" value="Gamma-glutamyl cyclotransferase-like"/>
    <property type="match status" value="1"/>
</dbReference>
<protein>
    <recommendedName>
        <fullName evidence="3">Gamma-glutamylcyclotransferase family protein</fullName>
    </recommendedName>
</protein>
<dbReference type="PANTHER" id="PTHR12510">
    <property type="entry name" value="TROPONIN C-AKIN-1 PROTEIN"/>
    <property type="match status" value="1"/>
</dbReference>
<dbReference type="GO" id="GO:0005829">
    <property type="term" value="C:cytosol"/>
    <property type="evidence" value="ECO:0007669"/>
    <property type="project" value="TreeGrafter"/>
</dbReference>
<dbReference type="InterPro" id="IPR009288">
    <property type="entry name" value="AIG2-like_dom"/>
</dbReference>
<dbReference type="InterPro" id="IPR013024">
    <property type="entry name" value="GGCT-like"/>
</dbReference>
<accession>A0A1H8ARD9</accession>
<dbReference type="OrthoDB" id="5070127at2"/>
<dbReference type="EMBL" id="FOAZ01000048">
    <property type="protein sequence ID" value="SEM72534.1"/>
    <property type="molecule type" value="Genomic_DNA"/>
</dbReference>
<dbReference type="AlphaFoldDB" id="A0A1H8ARD9"/>
<dbReference type="InterPro" id="IPR039126">
    <property type="entry name" value="GGACT"/>
</dbReference>
<gene>
    <name evidence="5" type="ORF">SAMN05414137_14816</name>
</gene>
<proteinExistence type="inferred from homology"/>
<dbReference type="Proteomes" id="UP000183015">
    <property type="component" value="Unassembled WGS sequence"/>
</dbReference>
<dbReference type="InterPro" id="IPR036568">
    <property type="entry name" value="GGCT-like_sf"/>
</dbReference>
<dbReference type="STRING" id="235985.SAMN05414137_14816"/>
<comment type="similarity">
    <text evidence="1 3">Belongs to the gamma-glutamylcyclotransferase family.</text>
</comment>
<keyword evidence="5" id="KW-0808">Transferase</keyword>
<name>A0A1H8ARD9_STRJI</name>
<dbReference type="Pfam" id="PF06094">
    <property type="entry name" value="GGACT"/>
    <property type="match status" value="1"/>
</dbReference>
<dbReference type="GO" id="GO:0061929">
    <property type="term" value="F:gamma-glutamylaminecyclotransferase activity"/>
    <property type="evidence" value="ECO:0007669"/>
    <property type="project" value="InterPro"/>
</dbReference>
<evidence type="ECO:0000259" key="4">
    <source>
        <dbReference type="Pfam" id="PF06094"/>
    </source>
</evidence>
<sequence length="143" mass="15731">MQTTDRQLPVFVYGTLRSGQGNYRHILAGHTTSERPAVLHGYKLLDSGVPFAVTGEGHRVVGEVMDVESSTWAEVLYRLDGLEGYHGREDNSLYVRAVRRVELADGSEIDAYVYLASQSTLSGRWLTRAPEVPGGDWLAAHAA</sequence>
<evidence type="ECO:0000256" key="3">
    <source>
        <dbReference type="RuleBase" id="RU367036"/>
    </source>
</evidence>
<feature type="active site" description="Proton acceptor" evidence="2">
    <location>
        <position position="83"/>
    </location>
</feature>
<reference evidence="6" key="1">
    <citation type="submission" date="2016-10" db="EMBL/GenBank/DDBJ databases">
        <authorList>
            <person name="Varghese N."/>
        </authorList>
    </citation>
    <scope>NUCLEOTIDE SEQUENCE [LARGE SCALE GENOMIC DNA]</scope>
    <source>
        <strain evidence="6">DSM 45096 / BCRC 16803 / CGMCC 4.1857 / CIP 109030 / JCM 12277 / KCTC 19219 / NBRC 100920 / 33214</strain>
    </source>
</reference>
<evidence type="ECO:0000313" key="6">
    <source>
        <dbReference type="Proteomes" id="UP000183015"/>
    </source>
</evidence>
<dbReference type="GO" id="GO:0016740">
    <property type="term" value="F:transferase activity"/>
    <property type="evidence" value="ECO:0007669"/>
    <property type="project" value="UniProtKB-KW"/>
</dbReference>
<keyword evidence="6" id="KW-1185">Reference proteome</keyword>
<dbReference type="CDD" id="cd06661">
    <property type="entry name" value="GGCT_like"/>
    <property type="match status" value="1"/>
</dbReference>
<organism evidence="5 6">
    <name type="scientific">Streptacidiphilus jiangxiensis</name>
    <dbReference type="NCBI Taxonomy" id="235985"/>
    <lineage>
        <taxon>Bacteria</taxon>
        <taxon>Bacillati</taxon>
        <taxon>Actinomycetota</taxon>
        <taxon>Actinomycetes</taxon>
        <taxon>Kitasatosporales</taxon>
        <taxon>Streptomycetaceae</taxon>
        <taxon>Streptacidiphilus</taxon>
    </lineage>
</organism>
<dbReference type="Gene3D" id="3.10.490.10">
    <property type="entry name" value="Gamma-glutamyl cyclotransferase-like"/>
    <property type="match status" value="1"/>
</dbReference>
<evidence type="ECO:0000256" key="1">
    <source>
        <dbReference type="ARBA" id="ARBA00008861"/>
    </source>
</evidence>
<evidence type="ECO:0000313" key="5">
    <source>
        <dbReference type="EMBL" id="SEM72534.1"/>
    </source>
</evidence>
<feature type="domain" description="Gamma-glutamylcyclotransferase AIG2-like" evidence="4">
    <location>
        <begin position="10"/>
        <end position="138"/>
    </location>
</feature>
<dbReference type="eggNOG" id="COG2105">
    <property type="taxonomic scope" value="Bacteria"/>
</dbReference>
<dbReference type="PANTHER" id="PTHR12510:SF4">
    <property type="entry name" value="GAMMA-GLUTAMYLAMINECYCLOTRANSFERASE"/>
    <property type="match status" value="1"/>
</dbReference>